<keyword evidence="3" id="KW-1185">Reference proteome</keyword>
<feature type="compositionally biased region" description="Basic and acidic residues" evidence="1">
    <location>
        <begin position="127"/>
        <end position="143"/>
    </location>
</feature>
<comment type="caution">
    <text evidence="2">The sequence shown here is derived from an EMBL/GenBank/DDBJ whole genome shotgun (WGS) entry which is preliminary data.</text>
</comment>
<name>A0A550C4B1_9AGAR</name>
<evidence type="ECO:0000313" key="3">
    <source>
        <dbReference type="Proteomes" id="UP000320762"/>
    </source>
</evidence>
<evidence type="ECO:0000256" key="1">
    <source>
        <dbReference type="SAM" id="MobiDB-lite"/>
    </source>
</evidence>
<dbReference type="AlphaFoldDB" id="A0A550C4B1"/>
<sequence length="234" mass="25307">MTWAEVPGPNSQGADSDVVGGPPHSLIQLYEWGVWPQAAWAEPLRSRIAVPISDFCKIELQNAENLSDEDYPSGCITDKATTCTMYCIPRDAVKRHRAIGRVMARVGNASRTPEALLRIVLGTGGGARERMKPRHDTLEKSSRASDASLGGYREAKCGGEDVRGKLFLSPAQAAALTRSRRAPLATYSMPGTSLELSRPESPIFTLSAAVGAPGERWLASPARLLQPLRRRLSA</sequence>
<organism evidence="2 3">
    <name type="scientific">Schizophyllum amplum</name>
    <dbReference type="NCBI Taxonomy" id="97359"/>
    <lineage>
        <taxon>Eukaryota</taxon>
        <taxon>Fungi</taxon>
        <taxon>Dikarya</taxon>
        <taxon>Basidiomycota</taxon>
        <taxon>Agaricomycotina</taxon>
        <taxon>Agaricomycetes</taxon>
        <taxon>Agaricomycetidae</taxon>
        <taxon>Agaricales</taxon>
        <taxon>Schizophyllaceae</taxon>
        <taxon>Schizophyllum</taxon>
    </lineage>
</organism>
<protein>
    <submittedName>
        <fullName evidence="2">Uncharacterized protein</fullName>
    </submittedName>
</protein>
<reference evidence="2 3" key="1">
    <citation type="journal article" date="2019" name="New Phytol.">
        <title>Comparative genomics reveals unique wood-decay strategies and fruiting body development in the Schizophyllaceae.</title>
        <authorList>
            <person name="Almasi E."/>
            <person name="Sahu N."/>
            <person name="Krizsan K."/>
            <person name="Balint B."/>
            <person name="Kovacs G.M."/>
            <person name="Kiss B."/>
            <person name="Cseklye J."/>
            <person name="Drula E."/>
            <person name="Henrissat B."/>
            <person name="Nagy I."/>
            <person name="Chovatia M."/>
            <person name="Adam C."/>
            <person name="LaButti K."/>
            <person name="Lipzen A."/>
            <person name="Riley R."/>
            <person name="Grigoriev I.V."/>
            <person name="Nagy L.G."/>
        </authorList>
    </citation>
    <scope>NUCLEOTIDE SEQUENCE [LARGE SCALE GENOMIC DNA]</scope>
    <source>
        <strain evidence="2 3">NL-1724</strain>
    </source>
</reference>
<accession>A0A550C4B1</accession>
<dbReference type="Proteomes" id="UP000320762">
    <property type="component" value="Unassembled WGS sequence"/>
</dbReference>
<feature type="region of interest" description="Disordered" evidence="1">
    <location>
        <begin position="127"/>
        <end position="147"/>
    </location>
</feature>
<dbReference type="EMBL" id="VDMD01000027">
    <property type="protein sequence ID" value="TRM59632.1"/>
    <property type="molecule type" value="Genomic_DNA"/>
</dbReference>
<gene>
    <name evidence="2" type="ORF">BD626DRAFT_607637</name>
</gene>
<evidence type="ECO:0000313" key="2">
    <source>
        <dbReference type="EMBL" id="TRM59632.1"/>
    </source>
</evidence>
<proteinExistence type="predicted"/>